<dbReference type="AlphaFoldDB" id="B0SUP1"/>
<dbReference type="PANTHER" id="PTHR46648:SF1">
    <property type="entry name" value="ADENOSINE 5'-MONOPHOSPHORAMIDASE HNT1"/>
    <property type="match status" value="1"/>
</dbReference>
<dbReference type="InterPro" id="IPR001310">
    <property type="entry name" value="Histidine_triad_HIT"/>
</dbReference>
<protein>
    <submittedName>
        <fullName evidence="6">Histidine triad (HIT) protein</fullName>
    </submittedName>
</protein>
<feature type="signal peptide" evidence="4">
    <location>
        <begin position="1"/>
        <end position="21"/>
    </location>
</feature>
<evidence type="ECO:0000259" key="5">
    <source>
        <dbReference type="PROSITE" id="PS51084"/>
    </source>
</evidence>
<evidence type="ECO:0000313" key="6">
    <source>
        <dbReference type="EMBL" id="ABZ69919.1"/>
    </source>
</evidence>
<dbReference type="GO" id="GO:0009117">
    <property type="term" value="P:nucleotide metabolic process"/>
    <property type="evidence" value="ECO:0007669"/>
    <property type="project" value="TreeGrafter"/>
</dbReference>
<dbReference type="eggNOG" id="COG0537">
    <property type="taxonomic scope" value="Bacteria"/>
</dbReference>
<gene>
    <name evidence="6" type="ordered locus">Caul_0788</name>
</gene>
<dbReference type="Gene3D" id="3.40.50.1820">
    <property type="entry name" value="alpha/beta hydrolase"/>
    <property type="match status" value="1"/>
</dbReference>
<dbReference type="OrthoDB" id="5902829at2"/>
<dbReference type="SUPFAM" id="SSF54197">
    <property type="entry name" value="HIT-like"/>
    <property type="match status" value="1"/>
</dbReference>
<dbReference type="Pfam" id="PF01230">
    <property type="entry name" value="HIT"/>
    <property type="match status" value="1"/>
</dbReference>
<dbReference type="PRINTS" id="PR00332">
    <property type="entry name" value="HISTRIAD"/>
</dbReference>
<feature type="chain" id="PRO_5002755165" evidence="4">
    <location>
        <begin position="22"/>
        <end position="455"/>
    </location>
</feature>
<feature type="domain" description="HIT" evidence="5">
    <location>
        <begin position="322"/>
        <end position="428"/>
    </location>
</feature>
<name>B0SUP1_CAUSK</name>
<accession>B0SUP1</accession>
<evidence type="ECO:0000256" key="1">
    <source>
        <dbReference type="PIRSR" id="PIRSR601310-1"/>
    </source>
</evidence>
<evidence type="ECO:0000256" key="4">
    <source>
        <dbReference type="SAM" id="SignalP"/>
    </source>
</evidence>
<dbReference type="Pfam" id="PF12697">
    <property type="entry name" value="Abhydrolase_6"/>
    <property type="match status" value="1"/>
</dbReference>
<proteinExistence type="predicted"/>
<reference evidence="6" key="1">
    <citation type="submission" date="2008-01" db="EMBL/GenBank/DDBJ databases">
        <title>Complete sequence of chromosome of Caulobacter sp. K31.</title>
        <authorList>
            <consortium name="US DOE Joint Genome Institute"/>
            <person name="Copeland A."/>
            <person name="Lucas S."/>
            <person name="Lapidus A."/>
            <person name="Barry K."/>
            <person name="Glavina del Rio T."/>
            <person name="Dalin E."/>
            <person name="Tice H."/>
            <person name="Pitluck S."/>
            <person name="Bruce D."/>
            <person name="Goodwin L."/>
            <person name="Thompson L.S."/>
            <person name="Brettin T."/>
            <person name="Detter J.C."/>
            <person name="Han C."/>
            <person name="Schmutz J."/>
            <person name="Larimer F."/>
            <person name="Land M."/>
            <person name="Hauser L."/>
            <person name="Kyrpides N."/>
            <person name="Kim E."/>
            <person name="Stephens C."/>
            <person name="Richardson P."/>
        </authorList>
    </citation>
    <scope>NUCLEOTIDE SEQUENCE [LARGE SCALE GENOMIC DNA]</scope>
    <source>
        <strain evidence="6">K31</strain>
    </source>
</reference>
<feature type="short sequence motif" description="Histidine triad motif" evidence="2 3">
    <location>
        <begin position="413"/>
        <end position="417"/>
    </location>
</feature>
<sequence precursor="true">MKRQIAAGLAALMLLGLAASGQTEPRFAPIPKAVVADPVRDAAHPADMAAFTLPTGGVRVNALMYIASGDQPHPTMLFLHGFPGNETNIDLMQAVRRAGWNVLKINYRGSWGSPGKFSFAGARADGEAAVAFLFDPANIAKYHIDPKRIVVAGHSMGGFMAADAAAAEPRLAGTVLIDAWDIGKNAAQITSPATRKAAADKMRPDTRPLAGTSAELLVKEIETNAAKLDLEALSARIANRPLLMVGAEHARAPTIRKLAAAARQAQATALTETYMDTDHGFSDHRIALEAEVVRWLGQFDPASAKPGTPRIPLKAPYDEANPFARILRGEIAVPKVYEDDQVLAFMDYAPAEPGHVLVISKTSKARNLLEISPQDLSRIMAVAARVGQAQVDGLGVEGFTIVQNNGVGQSVPHLHIHVIPRVAGKPLMFVENEKGDPKDIAAMADKIRSAMKAPQ</sequence>
<dbReference type="InterPro" id="IPR011146">
    <property type="entry name" value="HIT-like"/>
</dbReference>
<feature type="active site" description="Tele-AMP-histidine intermediate" evidence="1">
    <location>
        <position position="415"/>
    </location>
</feature>
<dbReference type="EMBL" id="CP000927">
    <property type="protein sequence ID" value="ABZ69919.1"/>
    <property type="molecule type" value="Genomic_DNA"/>
</dbReference>
<dbReference type="PANTHER" id="PTHR46648">
    <property type="entry name" value="HIT FAMILY PROTEIN 1"/>
    <property type="match status" value="1"/>
</dbReference>
<dbReference type="eggNOG" id="COG1073">
    <property type="taxonomic scope" value="Bacteria"/>
</dbReference>
<evidence type="ECO:0000256" key="2">
    <source>
        <dbReference type="PIRSR" id="PIRSR601310-3"/>
    </source>
</evidence>
<dbReference type="Gene3D" id="3.30.428.10">
    <property type="entry name" value="HIT-like"/>
    <property type="match status" value="1"/>
</dbReference>
<dbReference type="GO" id="GO:0003824">
    <property type="term" value="F:catalytic activity"/>
    <property type="evidence" value="ECO:0007669"/>
    <property type="project" value="InterPro"/>
</dbReference>
<dbReference type="KEGG" id="cak:Caul_0788"/>
<dbReference type="InterPro" id="IPR029058">
    <property type="entry name" value="AB_hydrolase_fold"/>
</dbReference>
<evidence type="ECO:0000256" key="3">
    <source>
        <dbReference type="PROSITE-ProRule" id="PRU00464"/>
    </source>
</evidence>
<dbReference type="InterPro" id="IPR000073">
    <property type="entry name" value="AB_hydrolase_1"/>
</dbReference>
<dbReference type="PROSITE" id="PS51084">
    <property type="entry name" value="HIT_2"/>
    <property type="match status" value="1"/>
</dbReference>
<dbReference type="SUPFAM" id="SSF53474">
    <property type="entry name" value="alpha/beta-Hydrolases"/>
    <property type="match status" value="1"/>
</dbReference>
<dbReference type="InterPro" id="IPR036265">
    <property type="entry name" value="HIT-like_sf"/>
</dbReference>
<dbReference type="HOGENOM" id="CLU_610715_0_0_5"/>
<organism evidence="6">
    <name type="scientific">Caulobacter sp. (strain K31)</name>
    <dbReference type="NCBI Taxonomy" id="366602"/>
    <lineage>
        <taxon>Bacteria</taxon>
        <taxon>Pseudomonadati</taxon>
        <taxon>Pseudomonadota</taxon>
        <taxon>Alphaproteobacteria</taxon>
        <taxon>Caulobacterales</taxon>
        <taxon>Caulobacteraceae</taxon>
        <taxon>Caulobacter</taxon>
    </lineage>
</organism>
<keyword evidence="4" id="KW-0732">Signal</keyword>